<evidence type="ECO:0000256" key="8">
    <source>
        <dbReference type="ARBA" id="ARBA00022692"/>
    </source>
</evidence>
<evidence type="ECO:0000256" key="3">
    <source>
        <dbReference type="ARBA" id="ARBA00010199"/>
    </source>
</evidence>
<feature type="transmembrane region" description="Helical" evidence="13">
    <location>
        <begin position="349"/>
        <end position="372"/>
    </location>
</feature>
<dbReference type="GO" id="GO:0042910">
    <property type="term" value="F:xenobiotic transmembrane transporter activity"/>
    <property type="evidence" value="ECO:0007669"/>
    <property type="project" value="InterPro"/>
</dbReference>
<dbReference type="RefSeq" id="WP_171675594.1">
    <property type="nucleotide sequence ID" value="NZ_BAAAGT010000010.1"/>
</dbReference>
<evidence type="ECO:0000313" key="15">
    <source>
        <dbReference type="EMBL" id="NOL43015.1"/>
    </source>
</evidence>
<dbReference type="GO" id="GO:0005886">
    <property type="term" value="C:plasma membrane"/>
    <property type="evidence" value="ECO:0007669"/>
    <property type="project" value="UniProtKB-SubCell"/>
</dbReference>
<evidence type="ECO:0000256" key="10">
    <source>
        <dbReference type="ARBA" id="ARBA00023065"/>
    </source>
</evidence>
<dbReference type="InterPro" id="IPR002528">
    <property type="entry name" value="MATE_fam"/>
</dbReference>
<dbReference type="PANTHER" id="PTHR43298:SF2">
    <property type="entry name" value="FMN_FAD EXPORTER YEEO-RELATED"/>
    <property type="match status" value="1"/>
</dbReference>
<dbReference type="Proteomes" id="UP000534306">
    <property type="component" value="Unassembled WGS sequence"/>
</dbReference>
<gene>
    <name evidence="14" type="ORF">HNR71_001960</name>
    <name evidence="15" type="ORF">HPO96_22460</name>
</gene>
<keyword evidence="8 13" id="KW-0812">Transmembrane</keyword>
<comment type="function">
    <text evidence="1">Multidrug efflux pump.</text>
</comment>
<evidence type="ECO:0000256" key="11">
    <source>
        <dbReference type="ARBA" id="ARBA00023136"/>
    </source>
</evidence>
<feature type="transmembrane region" description="Helical" evidence="13">
    <location>
        <begin position="159"/>
        <end position="177"/>
    </location>
</feature>
<organism evidence="15 16">
    <name type="scientific">Kribbella sandramycini</name>
    <dbReference type="NCBI Taxonomy" id="60450"/>
    <lineage>
        <taxon>Bacteria</taxon>
        <taxon>Bacillati</taxon>
        <taxon>Actinomycetota</taxon>
        <taxon>Actinomycetes</taxon>
        <taxon>Propionibacteriales</taxon>
        <taxon>Kribbellaceae</taxon>
        <taxon>Kribbella</taxon>
    </lineage>
</organism>
<evidence type="ECO:0000256" key="5">
    <source>
        <dbReference type="ARBA" id="ARBA00022448"/>
    </source>
</evidence>
<evidence type="ECO:0000313" key="17">
    <source>
        <dbReference type="Proteomes" id="UP000553957"/>
    </source>
</evidence>
<dbReference type="PANTHER" id="PTHR43298">
    <property type="entry name" value="MULTIDRUG RESISTANCE PROTEIN NORM-RELATED"/>
    <property type="match status" value="1"/>
</dbReference>
<evidence type="ECO:0000256" key="9">
    <source>
        <dbReference type="ARBA" id="ARBA00022989"/>
    </source>
</evidence>
<dbReference type="PIRSF" id="PIRSF006603">
    <property type="entry name" value="DinF"/>
    <property type="match status" value="1"/>
</dbReference>
<keyword evidence="6" id="KW-0050">Antiport</keyword>
<feature type="transmembrane region" description="Helical" evidence="13">
    <location>
        <begin position="126"/>
        <end position="147"/>
    </location>
</feature>
<evidence type="ECO:0000256" key="1">
    <source>
        <dbReference type="ARBA" id="ARBA00003408"/>
    </source>
</evidence>
<evidence type="ECO:0000313" key="16">
    <source>
        <dbReference type="Proteomes" id="UP000534306"/>
    </source>
</evidence>
<evidence type="ECO:0000256" key="7">
    <source>
        <dbReference type="ARBA" id="ARBA00022475"/>
    </source>
</evidence>
<keyword evidence="10" id="KW-0406">Ion transport</keyword>
<evidence type="ECO:0000256" key="13">
    <source>
        <dbReference type="SAM" id="Phobius"/>
    </source>
</evidence>
<dbReference type="AlphaFoldDB" id="A0A7Y4L294"/>
<dbReference type="Pfam" id="PF01554">
    <property type="entry name" value="MatE"/>
    <property type="match status" value="2"/>
</dbReference>
<evidence type="ECO:0000256" key="12">
    <source>
        <dbReference type="ARBA" id="ARBA00031636"/>
    </source>
</evidence>
<name>A0A7Y4L294_9ACTN</name>
<evidence type="ECO:0000256" key="4">
    <source>
        <dbReference type="ARBA" id="ARBA00020268"/>
    </source>
</evidence>
<dbReference type="Proteomes" id="UP000553957">
    <property type="component" value="Unassembled WGS sequence"/>
</dbReference>
<protein>
    <recommendedName>
        <fullName evidence="4">Probable multidrug resistance protein NorM</fullName>
    </recommendedName>
    <alternativeName>
        <fullName evidence="12">Multidrug-efflux transporter</fullName>
    </alternativeName>
</protein>
<comment type="subcellular location">
    <subcellularLocation>
        <location evidence="2">Cell membrane</location>
        <topology evidence="2">Multi-pass membrane protein</topology>
    </subcellularLocation>
</comment>
<keyword evidence="5" id="KW-0813">Transport</keyword>
<evidence type="ECO:0000256" key="6">
    <source>
        <dbReference type="ARBA" id="ARBA00022449"/>
    </source>
</evidence>
<feature type="transmembrane region" description="Helical" evidence="13">
    <location>
        <begin position="316"/>
        <end position="337"/>
    </location>
</feature>
<feature type="transmembrane region" description="Helical" evidence="13">
    <location>
        <begin position="7"/>
        <end position="27"/>
    </location>
</feature>
<dbReference type="GO" id="GO:0006811">
    <property type="term" value="P:monoatomic ion transport"/>
    <property type="evidence" value="ECO:0007669"/>
    <property type="project" value="UniProtKB-KW"/>
</dbReference>
<keyword evidence="9 13" id="KW-1133">Transmembrane helix</keyword>
<dbReference type="EMBL" id="JACHKF010000001">
    <property type="protein sequence ID" value="MBB6566323.1"/>
    <property type="molecule type" value="Genomic_DNA"/>
</dbReference>
<accession>A0A7Y4L294</accession>
<dbReference type="EMBL" id="JABJRC010000005">
    <property type="protein sequence ID" value="NOL43015.1"/>
    <property type="molecule type" value="Genomic_DNA"/>
</dbReference>
<proteinExistence type="inferred from homology"/>
<feature type="transmembrane region" description="Helical" evidence="13">
    <location>
        <begin position="237"/>
        <end position="260"/>
    </location>
</feature>
<comment type="similarity">
    <text evidence="3">Belongs to the multi antimicrobial extrusion (MATE) (TC 2.A.66.1) family.</text>
</comment>
<feature type="transmembrane region" description="Helical" evidence="13">
    <location>
        <begin position="84"/>
        <end position="106"/>
    </location>
</feature>
<dbReference type="InterPro" id="IPR050222">
    <property type="entry name" value="MATE_MdtK"/>
</dbReference>
<sequence length="453" mass="46372">MSERREITRLGVPFLIGVLSSSLDGVIDTAMMGRFSTDGLVAVAGASAIFDVFTTVAVATVVGHQILSARFAGRDDDAGLRASFAATARLSILVVLPLLAACVFFGTPLAHLTLAGSGPAVIELGGSFLTAVAPTLPLVVAFTALTATMNAHQSVKAPTVAALVVAGSNILLDWLLIYGPGPFPRLGVVGDGLATSLAWAIGLALLLVFAARAGYLARLRTRAVPAPVDFETSVTKLSWPAIVSTAVDYTSTAVFFGVLGGLGAQTLGGGRIAFHVLVLIYGFGAAFGAAVRILIGRAAGADDATKVRATWVAGRSLLLPAGLAIAVVLIAVKGWVARAFSPDPVLQDQLAAALVMVALIVPLIGWTLANAGLVKALGRTKLDLYANLAAAAGVQLPIAWLLGSVLGLGVTGAFAGMAAYWITRGALLELWARRSLHELDARSPVGAGVTAER</sequence>
<dbReference type="GO" id="GO:0015297">
    <property type="term" value="F:antiporter activity"/>
    <property type="evidence" value="ECO:0007669"/>
    <property type="project" value="UniProtKB-KW"/>
</dbReference>
<feature type="transmembrane region" description="Helical" evidence="13">
    <location>
        <begin position="39"/>
        <end position="63"/>
    </location>
</feature>
<comment type="caution">
    <text evidence="15">The sequence shown here is derived from an EMBL/GenBank/DDBJ whole genome shotgun (WGS) entry which is preliminary data.</text>
</comment>
<feature type="transmembrane region" description="Helical" evidence="13">
    <location>
        <begin position="408"/>
        <end position="427"/>
    </location>
</feature>
<reference evidence="14 17" key="2">
    <citation type="submission" date="2020-08" db="EMBL/GenBank/DDBJ databases">
        <title>Sequencing the genomes of 1000 actinobacteria strains.</title>
        <authorList>
            <person name="Klenk H.-P."/>
        </authorList>
    </citation>
    <scope>NUCLEOTIDE SEQUENCE [LARGE SCALE GENOMIC DNA]</scope>
    <source>
        <strain evidence="14 17">DSM 15626</strain>
    </source>
</reference>
<feature type="transmembrane region" description="Helical" evidence="13">
    <location>
        <begin position="197"/>
        <end position="217"/>
    </location>
</feature>
<reference evidence="15 16" key="1">
    <citation type="submission" date="2020-05" db="EMBL/GenBank/DDBJ databases">
        <title>Genome sequence of Kribbella sandramycini ATCC 39419.</title>
        <authorList>
            <person name="Maclea K.S."/>
            <person name="Fair J.L."/>
        </authorList>
    </citation>
    <scope>NUCLEOTIDE SEQUENCE [LARGE SCALE GENOMIC DNA]</scope>
    <source>
        <strain evidence="15 16">ATCC 39419</strain>
    </source>
</reference>
<dbReference type="InterPro" id="IPR048279">
    <property type="entry name" value="MdtK-like"/>
</dbReference>
<evidence type="ECO:0000313" key="14">
    <source>
        <dbReference type="EMBL" id="MBB6566323.1"/>
    </source>
</evidence>
<evidence type="ECO:0000256" key="2">
    <source>
        <dbReference type="ARBA" id="ARBA00004651"/>
    </source>
</evidence>
<feature type="transmembrane region" description="Helical" evidence="13">
    <location>
        <begin position="272"/>
        <end position="295"/>
    </location>
</feature>
<keyword evidence="16" id="KW-1185">Reference proteome</keyword>
<keyword evidence="11 13" id="KW-0472">Membrane</keyword>
<keyword evidence="7" id="KW-1003">Cell membrane</keyword>